<comment type="caution">
    <text evidence="7">The sequence shown here is derived from an EMBL/GenBank/DDBJ whole genome shotgun (WGS) entry which is preliminary data.</text>
</comment>
<keyword evidence="4" id="KW-0472">Membrane</keyword>
<sequence>MKYIRTAMLFSVSAAFAASAHAAGTLGLGVNVSPKYEGGSEYRVLPLPILKYEKGYFFVNDLSTGVRFPLGAGFSTGLMATVAFGRDEGDGERLAGTDDISTTALLGGFVDWQHGPWSASVKVLQATHSGYGLTVRAGGAYTAALTQKDVLRVGIGTTWGNNGHMNTYFGVTDAEAMRSNGNLTPYAISHGFKSVDANVAWIHHLNKNWSTVASVGVKSLVGDAADSPIVEKRTSVLSTVGVTYRF</sequence>
<evidence type="ECO:0000256" key="2">
    <source>
        <dbReference type="ARBA" id="ARBA00005722"/>
    </source>
</evidence>
<feature type="chain" id="PRO_5013068332" description="MipA/OmpV family protein" evidence="6">
    <location>
        <begin position="23"/>
        <end position="246"/>
    </location>
</feature>
<reference evidence="7 8" key="1">
    <citation type="submission" date="2017-01" db="EMBL/GenBank/DDBJ databases">
        <title>Phylogeographic, genomic and meropenem susceptibility analysis of Burkholderia ubonensis.</title>
        <authorList>
            <person name="Price E.P."/>
            <person name="Sarovich D.S."/>
            <person name="Webb J.R."/>
            <person name="Hall C.M."/>
            <person name="Sahl J.W."/>
            <person name="Kaestli M."/>
            <person name="Mayo M."/>
            <person name="Harrington G."/>
            <person name="Baker A.L."/>
            <person name="Sidak-Loftis L.C."/>
            <person name="Lummis M."/>
            <person name="Schupp J.M."/>
            <person name="Gillece J.D."/>
            <person name="Tuanyok A."/>
            <person name="Warner J."/>
            <person name="Busch J.D."/>
            <person name="Keim P."/>
            <person name="Currie B.J."/>
            <person name="Wagner D.M."/>
        </authorList>
    </citation>
    <scope>NUCLEOTIDE SEQUENCE [LARGE SCALE GENOMIC DNA]</scope>
    <source>
        <strain evidence="7 8">A21</strain>
    </source>
</reference>
<evidence type="ECO:0000313" key="8">
    <source>
        <dbReference type="Proteomes" id="UP000187194"/>
    </source>
</evidence>
<name>A0A1R1JIK5_9BURK</name>
<evidence type="ECO:0000256" key="4">
    <source>
        <dbReference type="ARBA" id="ARBA00023136"/>
    </source>
</evidence>
<dbReference type="PANTHER" id="PTHR38776:SF1">
    <property type="entry name" value="MLTA-INTERACTING PROTEIN-RELATED"/>
    <property type="match status" value="1"/>
</dbReference>
<dbReference type="EMBL" id="MTJZ01000001">
    <property type="protein sequence ID" value="OMG75176.1"/>
    <property type="molecule type" value="Genomic_DNA"/>
</dbReference>
<evidence type="ECO:0000256" key="5">
    <source>
        <dbReference type="ARBA" id="ARBA00023237"/>
    </source>
</evidence>
<protein>
    <recommendedName>
        <fullName evidence="9">MipA/OmpV family protein</fullName>
    </recommendedName>
</protein>
<feature type="signal peptide" evidence="6">
    <location>
        <begin position="1"/>
        <end position="22"/>
    </location>
</feature>
<comment type="subcellular location">
    <subcellularLocation>
        <location evidence="1">Cell outer membrane</location>
    </subcellularLocation>
</comment>
<dbReference type="PANTHER" id="PTHR38776">
    <property type="entry name" value="MLTA-INTERACTING PROTEIN-RELATED"/>
    <property type="match status" value="1"/>
</dbReference>
<gene>
    <name evidence="7" type="ORF">BW685_00520</name>
</gene>
<dbReference type="Pfam" id="PF06629">
    <property type="entry name" value="MipA"/>
    <property type="match status" value="1"/>
</dbReference>
<dbReference type="RefSeq" id="WP_076474333.1">
    <property type="nucleotide sequence ID" value="NZ_MTJZ01000001.1"/>
</dbReference>
<evidence type="ECO:0000256" key="1">
    <source>
        <dbReference type="ARBA" id="ARBA00004442"/>
    </source>
</evidence>
<keyword evidence="3 6" id="KW-0732">Signal</keyword>
<organism evidence="7 8">
    <name type="scientific">Burkholderia ubonensis</name>
    <dbReference type="NCBI Taxonomy" id="101571"/>
    <lineage>
        <taxon>Bacteria</taxon>
        <taxon>Pseudomonadati</taxon>
        <taxon>Pseudomonadota</taxon>
        <taxon>Betaproteobacteria</taxon>
        <taxon>Burkholderiales</taxon>
        <taxon>Burkholderiaceae</taxon>
        <taxon>Burkholderia</taxon>
        <taxon>Burkholderia cepacia complex</taxon>
    </lineage>
</organism>
<evidence type="ECO:0000256" key="3">
    <source>
        <dbReference type="ARBA" id="ARBA00022729"/>
    </source>
</evidence>
<keyword evidence="5" id="KW-0998">Cell outer membrane</keyword>
<proteinExistence type="inferred from homology"/>
<dbReference type="AlphaFoldDB" id="A0A1R1JIK5"/>
<accession>A0A1R1JIK5</accession>
<evidence type="ECO:0000313" key="7">
    <source>
        <dbReference type="EMBL" id="OMG75176.1"/>
    </source>
</evidence>
<comment type="similarity">
    <text evidence="2">Belongs to the MipA/OmpV family.</text>
</comment>
<dbReference type="InterPro" id="IPR010583">
    <property type="entry name" value="MipA"/>
</dbReference>
<dbReference type="Proteomes" id="UP000187194">
    <property type="component" value="Unassembled WGS sequence"/>
</dbReference>
<dbReference type="GO" id="GO:0009279">
    <property type="term" value="C:cell outer membrane"/>
    <property type="evidence" value="ECO:0007669"/>
    <property type="project" value="UniProtKB-SubCell"/>
</dbReference>
<evidence type="ECO:0008006" key="9">
    <source>
        <dbReference type="Google" id="ProtNLM"/>
    </source>
</evidence>
<evidence type="ECO:0000256" key="6">
    <source>
        <dbReference type="SAM" id="SignalP"/>
    </source>
</evidence>